<reference evidence="3" key="1">
    <citation type="submission" date="2013-01" db="EMBL/GenBank/DDBJ databases">
        <title>Draft Genome Sequence of a Mulberry Tree, Morus notabilis C.K. Schneid.</title>
        <authorList>
            <person name="He N."/>
            <person name="Zhao S."/>
        </authorList>
    </citation>
    <scope>NUCLEOTIDE SEQUENCE</scope>
</reference>
<evidence type="ECO:0000256" key="1">
    <source>
        <dbReference type="SAM" id="MobiDB-lite"/>
    </source>
</evidence>
<feature type="region of interest" description="Disordered" evidence="1">
    <location>
        <begin position="1"/>
        <end position="20"/>
    </location>
</feature>
<name>W9RW55_9ROSA</name>
<dbReference type="InterPro" id="IPR036388">
    <property type="entry name" value="WH-like_DNA-bd_sf"/>
</dbReference>
<sequence length="69" mass="7943">MEETQRDHLTWGLLEEEREEEKHEKVDMSKYYFGGAVEMAVVKCAIELGMADAIANHGRPMTLLELHQP</sequence>
<accession>W9RW55</accession>
<dbReference type="InterPro" id="IPR036390">
    <property type="entry name" value="WH_DNA-bd_sf"/>
</dbReference>
<organism evidence="2 3">
    <name type="scientific">Morus notabilis</name>
    <dbReference type="NCBI Taxonomy" id="981085"/>
    <lineage>
        <taxon>Eukaryota</taxon>
        <taxon>Viridiplantae</taxon>
        <taxon>Streptophyta</taxon>
        <taxon>Embryophyta</taxon>
        <taxon>Tracheophyta</taxon>
        <taxon>Spermatophyta</taxon>
        <taxon>Magnoliopsida</taxon>
        <taxon>eudicotyledons</taxon>
        <taxon>Gunneridae</taxon>
        <taxon>Pentapetalae</taxon>
        <taxon>rosids</taxon>
        <taxon>fabids</taxon>
        <taxon>Rosales</taxon>
        <taxon>Moraceae</taxon>
        <taxon>Moreae</taxon>
        <taxon>Morus</taxon>
    </lineage>
</organism>
<dbReference type="SUPFAM" id="SSF46785">
    <property type="entry name" value="Winged helix' DNA-binding domain"/>
    <property type="match status" value="1"/>
</dbReference>
<keyword evidence="3" id="KW-1185">Reference proteome</keyword>
<protein>
    <submittedName>
        <fullName evidence="2">Uncharacterized protein</fullName>
    </submittedName>
</protein>
<dbReference type="AlphaFoldDB" id="W9RW55"/>
<evidence type="ECO:0000313" key="3">
    <source>
        <dbReference type="Proteomes" id="UP000030645"/>
    </source>
</evidence>
<dbReference type="Proteomes" id="UP000030645">
    <property type="component" value="Unassembled WGS sequence"/>
</dbReference>
<dbReference type="Gene3D" id="1.10.10.10">
    <property type="entry name" value="Winged helix-like DNA-binding domain superfamily/Winged helix DNA-binding domain"/>
    <property type="match status" value="1"/>
</dbReference>
<proteinExistence type="predicted"/>
<gene>
    <name evidence="2" type="ORF">L484_014330</name>
</gene>
<dbReference type="EMBL" id="KE345201">
    <property type="protein sequence ID" value="EXB95357.1"/>
    <property type="molecule type" value="Genomic_DNA"/>
</dbReference>
<evidence type="ECO:0000313" key="2">
    <source>
        <dbReference type="EMBL" id="EXB95357.1"/>
    </source>
</evidence>